<dbReference type="PANTHER" id="PTHR10837">
    <property type="entry name" value="PEPTIDYLARGININE DEIMINASE"/>
    <property type="match status" value="1"/>
</dbReference>
<feature type="signal peptide" evidence="1">
    <location>
        <begin position="1"/>
        <end position="19"/>
    </location>
</feature>
<dbReference type="RefSeq" id="XP_014667902.1">
    <property type="nucleotide sequence ID" value="XM_014812416.1"/>
</dbReference>
<sequence>MALVKALLVLLAMVTMTTAQFRHNANNVEPRGRLPGGRGPRSPCGSMRQAFIRLGGFSEETLVSGYDLCIDLSRVSPDGATKVEAFNPDGERGVIVSLEHEPTYTIAIVHSTNISHAPNDKRVIFQFEGAKGLRVGQAELKLTVIWLSLDVDTDRDGVVDVNSPYKNSWAWGPNGHGAIVLANLDKDAGNTFAHMRDSDDDVVSGPPDLQDLAAMRVHSDGPPQLHPDYKLVLFIDETSVPYVRVFGNRGRTKFIGPRLASMAIAYPGSYGSHKYEVEALSYAHSFFDGFIRLHLALKKGNDIVFQDTVQFKVSPWLMTSNLLPADIVFMSRADTNGNFVREMQTFIEENMSTTVRTCPREVCRDDRWIQDQLEFGYTEVPKNPPMSAVLKSPRVNGLKDYGYTNILGPNVAFVEYQSAGSTELDYFGNLEVSPPVTVNNTVYPLGRIYYGNGNYPGGWRGRKTSNALIGFLEAQIIQAPIELFSDWLFVGHVDEFMSVIPAPNTEKGFKIVLSSTRAFYDIMNDLQGSRYGDLLMFADKPLSFYRGEADITVSQFLSNDKFYDVNQRCQEYLDYNRGILTRELGLDHSDVIEIPAIYDTVMGRDNVMRVTGYFPNLVNLLVLNNYVILPKPYGPVIRGVDVLANNVKNIMHDLGLS</sequence>
<dbReference type="Pfam" id="PF03068">
    <property type="entry name" value="PAD"/>
    <property type="match status" value="1"/>
</dbReference>
<evidence type="ECO:0000259" key="3">
    <source>
        <dbReference type="Pfam" id="PF08527"/>
    </source>
</evidence>
<keyword evidence="1" id="KW-0732">Signal</keyword>
<feature type="domain" description="Protein-arginine deiminase (PAD) central" evidence="3">
    <location>
        <begin position="147"/>
        <end position="297"/>
    </location>
</feature>
<proteinExistence type="predicted"/>
<dbReference type="InterPro" id="IPR004303">
    <property type="entry name" value="PAD"/>
</dbReference>
<feature type="domain" description="Protein-arginine deiminase C-terminal" evidence="2">
    <location>
        <begin position="304"/>
        <end position="656"/>
    </location>
</feature>
<dbReference type="Proteomes" id="UP000695022">
    <property type="component" value="Unplaced"/>
</dbReference>
<dbReference type="Gene3D" id="2.60.40.1700">
    <property type="entry name" value="Protein-arginine deiminase, central domain"/>
    <property type="match status" value="1"/>
</dbReference>
<dbReference type="Pfam" id="PF08527">
    <property type="entry name" value="PAD_M"/>
    <property type="match status" value="1"/>
</dbReference>
<organism evidence="4 5">
    <name type="scientific">Priapulus caudatus</name>
    <name type="common">Priapulid worm</name>
    <dbReference type="NCBI Taxonomy" id="37621"/>
    <lineage>
        <taxon>Eukaryota</taxon>
        <taxon>Metazoa</taxon>
        <taxon>Ecdysozoa</taxon>
        <taxon>Scalidophora</taxon>
        <taxon>Priapulida</taxon>
        <taxon>Priapulimorpha</taxon>
        <taxon>Priapulimorphida</taxon>
        <taxon>Priapulidae</taxon>
        <taxon>Priapulus</taxon>
    </lineage>
</organism>
<protein>
    <submittedName>
        <fullName evidence="5">Protein-arginine deiminase type-2-like</fullName>
    </submittedName>
</protein>
<dbReference type="SUPFAM" id="SSF55909">
    <property type="entry name" value="Pentein"/>
    <property type="match status" value="1"/>
</dbReference>
<dbReference type="GeneID" id="106809352"/>
<gene>
    <name evidence="5" type="primary">LOC106809352</name>
</gene>
<feature type="non-terminal residue" evidence="5">
    <location>
        <position position="657"/>
    </location>
</feature>
<feature type="chain" id="PRO_5046607326" evidence="1">
    <location>
        <begin position="20"/>
        <end position="657"/>
    </location>
</feature>
<dbReference type="Gene3D" id="3.75.10.10">
    <property type="entry name" value="L-arginine/glycine Amidinotransferase, Chain A"/>
    <property type="match status" value="1"/>
</dbReference>
<dbReference type="InterPro" id="IPR036556">
    <property type="entry name" value="PAD_central_sf"/>
</dbReference>
<keyword evidence="4" id="KW-1185">Reference proteome</keyword>
<evidence type="ECO:0000256" key="1">
    <source>
        <dbReference type="SAM" id="SignalP"/>
    </source>
</evidence>
<dbReference type="SUPFAM" id="SSF110083">
    <property type="entry name" value="Peptidylarginine deiminase Pad4, middle domain"/>
    <property type="match status" value="1"/>
</dbReference>
<name>A0ABM1E6T1_PRICU</name>
<evidence type="ECO:0000313" key="4">
    <source>
        <dbReference type="Proteomes" id="UP000695022"/>
    </source>
</evidence>
<dbReference type="PANTHER" id="PTHR10837:SF8">
    <property type="entry name" value="PROTEIN-ARGININE DEIMINASE"/>
    <property type="match status" value="1"/>
</dbReference>
<evidence type="ECO:0000259" key="2">
    <source>
        <dbReference type="Pfam" id="PF03068"/>
    </source>
</evidence>
<reference evidence="5" key="1">
    <citation type="submission" date="2025-08" db="UniProtKB">
        <authorList>
            <consortium name="RefSeq"/>
        </authorList>
    </citation>
    <scope>IDENTIFICATION</scope>
</reference>
<evidence type="ECO:0000313" key="5">
    <source>
        <dbReference type="RefSeq" id="XP_014667902.1"/>
    </source>
</evidence>
<dbReference type="InterPro" id="IPR013530">
    <property type="entry name" value="PAD_C"/>
</dbReference>
<dbReference type="InterPro" id="IPR013733">
    <property type="entry name" value="Prot_Arg_deaminase_cen_dom"/>
</dbReference>
<accession>A0ABM1E6T1</accession>